<keyword evidence="2" id="KW-1185">Reference proteome</keyword>
<dbReference type="Proteomes" id="UP000287447">
    <property type="component" value="Unassembled WGS sequence"/>
</dbReference>
<dbReference type="InterPro" id="IPR039437">
    <property type="entry name" value="FrzH/put_lumazine-bd"/>
</dbReference>
<dbReference type="Gene3D" id="3.10.450.50">
    <property type="match status" value="1"/>
</dbReference>
<evidence type="ECO:0000313" key="2">
    <source>
        <dbReference type="Proteomes" id="UP000287447"/>
    </source>
</evidence>
<dbReference type="RefSeq" id="WP_127767273.1">
    <property type="nucleotide sequence ID" value="NZ_SADE01000003.1"/>
</dbReference>
<protein>
    <submittedName>
        <fullName evidence="1">Nuclear transport factor 2 family protein</fullName>
    </submittedName>
</protein>
<accession>A0A3S2W7X1</accession>
<comment type="caution">
    <text evidence="1">The sequence shown here is derived from an EMBL/GenBank/DDBJ whole genome shotgun (WGS) entry which is preliminary data.</text>
</comment>
<organism evidence="1 2">
    <name type="scientific">Hwanghaeella grinnelliae</name>
    <dbReference type="NCBI Taxonomy" id="2500179"/>
    <lineage>
        <taxon>Bacteria</taxon>
        <taxon>Pseudomonadati</taxon>
        <taxon>Pseudomonadota</taxon>
        <taxon>Alphaproteobacteria</taxon>
        <taxon>Rhodospirillales</taxon>
        <taxon>Rhodospirillaceae</taxon>
        <taxon>Hwanghaeella</taxon>
    </lineage>
</organism>
<dbReference type="EMBL" id="SADE01000003">
    <property type="protein sequence ID" value="RVU34957.1"/>
    <property type="molecule type" value="Genomic_DNA"/>
</dbReference>
<dbReference type="SUPFAM" id="SSF54427">
    <property type="entry name" value="NTF2-like"/>
    <property type="match status" value="1"/>
</dbReference>
<reference evidence="2" key="1">
    <citation type="submission" date="2019-01" db="EMBL/GenBank/DDBJ databases">
        <title>Gri0909 isolated from a small marine red alga.</title>
        <authorList>
            <person name="Kim J."/>
            <person name="Jeong S.E."/>
            <person name="Jeon C.O."/>
        </authorList>
    </citation>
    <scope>NUCLEOTIDE SEQUENCE [LARGE SCALE GENOMIC DNA]</scope>
    <source>
        <strain evidence="2">Gri0909</strain>
    </source>
</reference>
<dbReference type="OrthoDB" id="7451095at2"/>
<dbReference type="Pfam" id="PF12893">
    <property type="entry name" value="Lumazine_bd_2"/>
    <property type="match status" value="1"/>
</dbReference>
<name>A0A3S2W7X1_9PROT</name>
<dbReference type="InterPro" id="IPR032710">
    <property type="entry name" value="NTF2-like_dom_sf"/>
</dbReference>
<gene>
    <name evidence="1" type="ORF">EOI86_19175</name>
</gene>
<evidence type="ECO:0000313" key="1">
    <source>
        <dbReference type="EMBL" id="RVU34957.1"/>
    </source>
</evidence>
<sequence>MSPDFDGVTETLNNYFDGLYHSDTEILGRVFHPQARYVCATAPDLVNLGMDEYFPVVDKREPPAARGEKRQDAIQSIDFAGPNTAVARVNCAIGERYFTDFLSLIRTDDGWRIIAKVFHYDIV</sequence>
<proteinExistence type="predicted"/>
<dbReference type="AlphaFoldDB" id="A0A3S2W7X1"/>